<gene>
    <name evidence="1" type="ORF">SAMN05660443_1162</name>
</gene>
<proteinExistence type="predicted"/>
<dbReference type="Pfam" id="PF08856">
    <property type="entry name" value="DUF1826"/>
    <property type="match status" value="1"/>
</dbReference>
<evidence type="ECO:0000313" key="2">
    <source>
        <dbReference type="Proteomes" id="UP000199058"/>
    </source>
</evidence>
<organism evidence="1 2">
    <name type="scientific">Marinospirillum celere</name>
    <dbReference type="NCBI Taxonomy" id="1122252"/>
    <lineage>
        <taxon>Bacteria</taxon>
        <taxon>Pseudomonadati</taxon>
        <taxon>Pseudomonadota</taxon>
        <taxon>Gammaproteobacteria</taxon>
        <taxon>Oceanospirillales</taxon>
        <taxon>Oceanospirillaceae</taxon>
        <taxon>Marinospirillum</taxon>
    </lineage>
</organism>
<dbReference type="STRING" id="1122252.SAMN05660443_1162"/>
<dbReference type="OrthoDB" id="5342505at2"/>
<dbReference type="Proteomes" id="UP000199058">
    <property type="component" value="Unassembled WGS sequence"/>
</dbReference>
<protein>
    <recommendedName>
        <fullName evidence="3">Succinylglutamate desuccinylase</fullName>
    </recommendedName>
</protein>
<dbReference type="RefSeq" id="WP_091960547.1">
    <property type="nucleotide sequence ID" value="NZ_FOLH01000002.1"/>
</dbReference>
<name>A0A1I1FXW4_9GAMM</name>
<accession>A0A1I1FXW4</accession>
<keyword evidence="2" id="KW-1185">Reference proteome</keyword>
<sequence>MHYSSDDPLVMTRIFEPEVNMVVWQQEQQASAYVHEILQLPWKLNLKASFPLQDLDKSLNESLPDLTAKDGFIDQLVELGEMFACLFDQERIGWRMQVLDQPMCPRFHVDRVPCRLAATFAGPGTEWLTHEQVDRSFLGPRHPEEAALEGRLYQQDTQIQRLQTGEVGLLKGSLWEGNEDRGLVHRSPGVPAGQKRLLLTLDLAS</sequence>
<dbReference type="AlphaFoldDB" id="A0A1I1FXW4"/>
<dbReference type="InterPro" id="IPR014955">
    <property type="entry name" value="DUF1826"/>
</dbReference>
<dbReference type="EMBL" id="FOLH01000002">
    <property type="protein sequence ID" value="SFC01883.1"/>
    <property type="molecule type" value="Genomic_DNA"/>
</dbReference>
<reference evidence="1 2" key="1">
    <citation type="submission" date="2016-10" db="EMBL/GenBank/DDBJ databases">
        <authorList>
            <person name="de Groot N.N."/>
        </authorList>
    </citation>
    <scope>NUCLEOTIDE SEQUENCE [LARGE SCALE GENOMIC DNA]</scope>
    <source>
        <strain evidence="1 2">DSM 18438</strain>
    </source>
</reference>
<evidence type="ECO:0008006" key="3">
    <source>
        <dbReference type="Google" id="ProtNLM"/>
    </source>
</evidence>
<evidence type="ECO:0000313" key="1">
    <source>
        <dbReference type="EMBL" id="SFC01883.1"/>
    </source>
</evidence>